<comment type="caution">
    <text evidence="1">The sequence shown here is derived from an EMBL/GenBank/DDBJ whole genome shotgun (WGS) entry which is preliminary data.</text>
</comment>
<keyword evidence="2" id="KW-1185">Reference proteome</keyword>
<gene>
    <name evidence="1" type="ORF">RSSM_05712</name>
</gene>
<evidence type="ECO:0000313" key="2">
    <source>
        <dbReference type="Proteomes" id="UP000011885"/>
    </source>
</evidence>
<dbReference type="Proteomes" id="UP000011885">
    <property type="component" value="Unassembled WGS sequence"/>
</dbReference>
<sequence>MIQKHFQKNSPKALASTEDCPYLSASSLRNTANTAANTAGRVVKSLVEKLLATFHQKDFLKKTADAG</sequence>
<dbReference type="PATRIC" id="fig|1263870.3.peg.6053"/>
<proteinExistence type="predicted"/>
<reference evidence="1 2" key="1">
    <citation type="journal article" date="2013" name="Mar. Genomics">
        <title>Expression of sulfatases in Rhodopirellula baltica and the diversity of sulfatases in the genus Rhodopirellula.</title>
        <authorList>
            <person name="Wegner C.E."/>
            <person name="Richter-Heitmann T."/>
            <person name="Klindworth A."/>
            <person name="Klockow C."/>
            <person name="Richter M."/>
            <person name="Achstetter T."/>
            <person name="Glockner F.O."/>
            <person name="Harder J."/>
        </authorList>
    </citation>
    <scope>NUCLEOTIDE SEQUENCE [LARGE SCALE GENOMIC DNA]</scope>
    <source>
        <strain evidence="1 2">SM41</strain>
    </source>
</reference>
<dbReference type="AlphaFoldDB" id="M5TUH8"/>
<evidence type="ECO:0000313" key="1">
    <source>
        <dbReference type="EMBL" id="EMI52847.1"/>
    </source>
</evidence>
<name>M5TUH8_9BACT</name>
<dbReference type="EMBL" id="ANOH01000401">
    <property type="protein sequence ID" value="EMI52847.1"/>
    <property type="molecule type" value="Genomic_DNA"/>
</dbReference>
<accession>M5TUH8</accession>
<protein>
    <submittedName>
        <fullName evidence="1">Uncharacterized protein</fullName>
    </submittedName>
</protein>
<organism evidence="1 2">
    <name type="scientific">Rhodopirellula sallentina SM41</name>
    <dbReference type="NCBI Taxonomy" id="1263870"/>
    <lineage>
        <taxon>Bacteria</taxon>
        <taxon>Pseudomonadati</taxon>
        <taxon>Planctomycetota</taxon>
        <taxon>Planctomycetia</taxon>
        <taxon>Pirellulales</taxon>
        <taxon>Pirellulaceae</taxon>
        <taxon>Rhodopirellula</taxon>
    </lineage>
</organism>